<gene>
    <name evidence="1" type="ORF">I6U48_16525</name>
</gene>
<evidence type="ECO:0000313" key="1">
    <source>
        <dbReference type="EMBL" id="MBV7274499.1"/>
    </source>
</evidence>
<dbReference type="RefSeq" id="WP_218321566.1">
    <property type="nucleotide sequence ID" value="NZ_JAEEGC010000085.1"/>
</dbReference>
<dbReference type="EMBL" id="JAEEGC010000085">
    <property type="protein sequence ID" value="MBV7274499.1"/>
    <property type="molecule type" value="Genomic_DNA"/>
</dbReference>
<sequence>MIGAKNEISKFIRRIKKNSIEKTALIILLDEMNSSMEDLTNSVVNYLKEQKKSCKIISKGIKNEPILLISGNKYTLLKKDISFGTNLTSFQRIILIPLE</sequence>
<dbReference type="Proteomes" id="UP000694308">
    <property type="component" value="Unassembled WGS sequence"/>
</dbReference>
<organism evidence="1 2">
    <name type="scientific">Clostridium thailandense</name>
    <dbReference type="NCBI Taxonomy" id="2794346"/>
    <lineage>
        <taxon>Bacteria</taxon>
        <taxon>Bacillati</taxon>
        <taxon>Bacillota</taxon>
        <taxon>Clostridia</taxon>
        <taxon>Eubacteriales</taxon>
        <taxon>Clostridiaceae</taxon>
        <taxon>Clostridium</taxon>
    </lineage>
</organism>
<accession>A0A949U1C8</accession>
<evidence type="ECO:0000313" key="2">
    <source>
        <dbReference type="Proteomes" id="UP000694308"/>
    </source>
</evidence>
<reference evidence="1" key="1">
    <citation type="submission" date="2020-12" db="EMBL/GenBank/DDBJ databases">
        <title>Clostridium thailandense sp. nov., a novel acetogenic bacterium isolated from peat land soil in Thailand.</title>
        <authorList>
            <person name="Chaikitkaew S."/>
            <person name="Birkeland N.K."/>
        </authorList>
    </citation>
    <scope>NUCLEOTIDE SEQUENCE</scope>
    <source>
        <strain evidence="1">PL3</strain>
    </source>
</reference>
<proteinExistence type="predicted"/>
<name>A0A949U1C8_9CLOT</name>
<keyword evidence="2" id="KW-1185">Reference proteome</keyword>
<comment type="caution">
    <text evidence="1">The sequence shown here is derived from an EMBL/GenBank/DDBJ whole genome shotgun (WGS) entry which is preliminary data.</text>
</comment>
<protein>
    <submittedName>
        <fullName evidence="1">Uncharacterized protein</fullName>
    </submittedName>
</protein>
<dbReference type="AlphaFoldDB" id="A0A949U1C8"/>